<dbReference type="InterPro" id="IPR046373">
    <property type="entry name" value="Acyl-CoA_Oxase/DH_mid-dom_sf"/>
</dbReference>
<evidence type="ECO:0000256" key="5">
    <source>
        <dbReference type="ARBA" id="ARBA00023002"/>
    </source>
</evidence>
<reference evidence="8 9" key="1">
    <citation type="journal article" date="2021" name="Microbiol. Resour. Announc.">
        <title>Complete Genome Sequences of Two Rhodococcus sp. Strains with Large and Linear Chromosomes, Isolated from Apple Rhizosphere.</title>
        <authorList>
            <person name="Benning S."/>
            <person name="Brugnone N."/>
            <person name="Siani R."/>
            <person name="Kublik S."/>
            <person name="Schloter M."/>
            <person name="Rad V."/>
        </authorList>
    </citation>
    <scope>NUCLEOTIDE SEQUENCE [LARGE SCALE GENOMIC DNA]</scope>
    <source>
        <strain evidence="8 9">R79</strain>
    </source>
</reference>
<evidence type="ECO:0000256" key="2">
    <source>
        <dbReference type="ARBA" id="ARBA00009347"/>
    </source>
</evidence>
<evidence type="ECO:0000313" key="9">
    <source>
        <dbReference type="Proteomes" id="UP000662986"/>
    </source>
</evidence>
<dbReference type="SUPFAM" id="SSF47203">
    <property type="entry name" value="Acyl-CoA dehydrogenase C-terminal domain-like"/>
    <property type="match status" value="1"/>
</dbReference>
<dbReference type="Pfam" id="PF02771">
    <property type="entry name" value="Acyl-CoA_dh_N"/>
    <property type="match status" value="1"/>
</dbReference>
<evidence type="ECO:0000313" key="8">
    <source>
        <dbReference type="EMBL" id="QSE95486.1"/>
    </source>
</evidence>
<dbReference type="SUPFAM" id="SSF56645">
    <property type="entry name" value="Acyl-CoA dehydrogenase NM domain-like"/>
    <property type="match status" value="1"/>
</dbReference>
<comment type="cofactor">
    <cofactor evidence="1">
        <name>FAD</name>
        <dbReference type="ChEBI" id="CHEBI:57692"/>
    </cofactor>
</comment>
<keyword evidence="4" id="KW-0274">FAD</keyword>
<evidence type="ECO:0000256" key="4">
    <source>
        <dbReference type="ARBA" id="ARBA00022827"/>
    </source>
</evidence>
<dbReference type="Gene3D" id="1.20.140.10">
    <property type="entry name" value="Butyryl-CoA Dehydrogenase, subunit A, domain 3"/>
    <property type="match status" value="1"/>
</dbReference>
<dbReference type="PANTHER" id="PTHR43884">
    <property type="entry name" value="ACYL-COA DEHYDROGENASE"/>
    <property type="match status" value="1"/>
</dbReference>
<dbReference type="EMBL" id="CP070619">
    <property type="protein sequence ID" value="QSE95486.1"/>
    <property type="molecule type" value="Genomic_DNA"/>
</dbReference>
<dbReference type="Proteomes" id="UP000662986">
    <property type="component" value="Chromosome"/>
</dbReference>
<accession>A0A974ZZ41</accession>
<proteinExistence type="inferred from homology"/>
<dbReference type="InterPro" id="IPR013786">
    <property type="entry name" value="AcylCoA_DH/ox_N"/>
</dbReference>
<sequence length="388" mass="41004">MFEFSSEQEDFRAALRRFLSAKSGPAEARRLIGDPSGYDSGVWAQMAGELGLHGLHIPEEFGGAGCGWVELLVASEEMGRSLLSAPFFATVALGATALMESGDETAQRTHLPSIADGSTVVTLALAEPTGSWVPGDVRASAVESGGEWRLHGEKCFVVDGMAADLILVAARTRRGVSLFACDGAAPGLVRKPQEALDSTRRLAGVMLSDTPAVLVGEEGAAEPVLQRVLDLAAVALAAEQVGGAQQCLDMSVEYAKVRHQFGRAIGSFQAIKHMCADALLEVESARSAAYRAAWDAATGADEFPAHASMAKALCSDAFVATAAMTIQVHGGVGFTWEHDAHLYFKRAKSSEFFLGSPARHRERFLSLIGLPSELAAPVDQPHQASRVA</sequence>
<reference evidence="8 9" key="2">
    <citation type="journal article" date="2022" name="Arch. Microbiol.">
        <title>Rhodococcus pseudokoreensis sp. nov. isolated from the rhizosphere of young M26 apple rootstocks.</title>
        <authorList>
            <person name="Kampfer P."/>
            <person name="Glaeser S.P."/>
            <person name="Blom J."/>
            <person name="Wolf J."/>
            <person name="Benning S."/>
            <person name="Schloter M."/>
            <person name="Neumann-Schaal M."/>
        </authorList>
    </citation>
    <scope>NUCLEOTIDE SEQUENCE [LARGE SCALE GENOMIC DNA]</scope>
    <source>
        <strain evidence="8 9">R79</strain>
    </source>
</reference>
<gene>
    <name evidence="8" type="ORF">JWS13_20180</name>
</gene>
<dbReference type="Gene3D" id="1.10.540.10">
    <property type="entry name" value="Acyl-CoA dehydrogenase/oxidase, N-terminal domain"/>
    <property type="match status" value="1"/>
</dbReference>
<evidence type="ECO:0000256" key="3">
    <source>
        <dbReference type="ARBA" id="ARBA00022630"/>
    </source>
</evidence>
<keyword evidence="5" id="KW-0560">Oxidoreductase</keyword>
<organism evidence="8 9">
    <name type="scientific">Rhodococcus pseudokoreensis</name>
    <dbReference type="NCBI Taxonomy" id="2811421"/>
    <lineage>
        <taxon>Bacteria</taxon>
        <taxon>Bacillati</taxon>
        <taxon>Actinomycetota</taxon>
        <taxon>Actinomycetes</taxon>
        <taxon>Mycobacteriales</taxon>
        <taxon>Nocardiaceae</taxon>
        <taxon>Rhodococcus</taxon>
    </lineage>
</organism>
<evidence type="ECO:0000259" key="7">
    <source>
        <dbReference type="Pfam" id="PF02771"/>
    </source>
</evidence>
<dbReference type="InterPro" id="IPR037069">
    <property type="entry name" value="AcylCoA_DH/ox_N_sf"/>
</dbReference>
<evidence type="ECO:0000259" key="6">
    <source>
        <dbReference type="Pfam" id="PF00441"/>
    </source>
</evidence>
<dbReference type="InterPro" id="IPR036250">
    <property type="entry name" value="AcylCo_DH-like_C"/>
</dbReference>
<keyword evidence="9" id="KW-1185">Reference proteome</keyword>
<protein>
    <submittedName>
        <fullName evidence="8">Acyl-CoA/acyl-ACP dehydrogenase</fullName>
    </submittedName>
</protein>
<dbReference type="Gene3D" id="2.40.110.10">
    <property type="entry name" value="Butyryl-CoA Dehydrogenase, subunit A, domain 2"/>
    <property type="match status" value="1"/>
</dbReference>
<keyword evidence="3" id="KW-0285">Flavoprotein</keyword>
<dbReference type="InterPro" id="IPR009100">
    <property type="entry name" value="AcylCoA_DH/oxidase_NM_dom_sf"/>
</dbReference>
<dbReference type="InterPro" id="IPR009075">
    <property type="entry name" value="AcylCo_DH/oxidase_C"/>
</dbReference>
<name>A0A974ZZ41_9NOCA</name>
<evidence type="ECO:0000256" key="1">
    <source>
        <dbReference type="ARBA" id="ARBA00001974"/>
    </source>
</evidence>
<comment type="similarity">
    <text evidence="2">Belongs to the acyl-CoA dehydrogenase family.</text>
</comment>
<feature type="domain" description="Acyl-CoA dehydrogenase/oxidase N-terminal" evidence="7">
    <location>
        <begin position="6"/>
        <end position="117"/>
    </location>
</feature>
<dbReference type="PANTHER" id="PTHR43884:SF20">
    <property type="entry name" value="ACYL-COA DEHYDROGENASE FADE28"/>
    <property type="match status" value="1"/>
</dbReference>
<dbReference type="Pfam" id="PF00441">
    <property type="entry name" value="Acyl-CoA_dh_1"/>
    <property type="match status" value="1"/>
</dbReference>
<feature type="domain" description="Acyl-CoA dehydrogenase/oxidase C-terminal" evidence="6">
    <location>
        <begin position="224"/>
        <end position="362"/>
    </location>
</feature>